<evidence type="ECO:0000313" key="8">
    <source>
        <dbReference type="EMBL" id="SNR63116.1"/>
    </source>
</evidence>
<dbReference type="GO" id="GO:0016757">
    <property type="term" value="F:glycosyltransferase activity"/>
    <property type="evidence" value="ECO:0007669"/>
    <property type="project" value="UniProtKB-UniRule"/>
</dbReference>
<dbReference type="EMBL" id="FZOA01000001">
    <property type="protein sequence ID" value="SNR63116.1"/>
    <property type="molecule type" value="Genomic_DNA"/>
</dbReference>
<organism evidence="8 9">
    <name type="scientific">Methylobacillus rhizosphaerae</name>
    <dbReference type="NCBI Taxonomy" id="551994"/>
    <lineage>
        <taxon>Bacteria</taxon>
        <taxon>Pseudomonadati</taxon>
        <taxon>Pseudomonadota</taxon>
        <taxon>Betaproteobacteria</taxon>
        <taxon>Nitrosomonadales</taxon>
        <taxon>Methylophilaceae</taxon>
        <taxon>Methylobacillus</taxon>
    </lineage>
</organism>
<proteinExistence type="inferred from homology"/>
<comment type="catalytic activity">
    <reaction evidence="6">
        <text>a thymidine in DNA + NAD(+) = an N-(ADP-alpha-D-ribosyl)-thymidine in DNA + nicotinamide + H(+)</text>
        <dbReference type="Rhea" id="RHEA:71651"/>
        <dbReference type="Rhea" id="RHEA-COMP:13556"/>
        <dbReference type="Rhea" id="RHEA-COMP:18051"/>
        <dbReference type="ChEBI" id="CHEBI:15378"/>
        <dbReference type="ChEBI" id="CHEBI:17154"/>
        <dbReference type="ChEBI" id="CHEBI:57540"/>
        <dbReference type="ChEBI" id="CHEBI:137386"/>
        <dbReference type="ChEBI" id="CHEBI:191199"/>
    </reaction>
</comment>
<evidence type="ECO:0000256" key="2">
    <source>
        <dbReference type="ARBA" id="ARBA00022676"/>
    </source>
</evidence>
<feature type="binding site" evidence="6">
    <location>
        <position position="57"/>
    </location>
    <ligand>
        <name>NAD(+)</name>
        <dbReference type="ChEBI" id="CHEBI:57540"/>
    </ligand>
</feature>
<evidence type="ECO:0000256" key="3">
    <source>
        <dbReference type="ARBA" id="ARBA00022679"/>
    </source>
</evidence>
<dbReference type="Proteomes" id="UP000198305">
    <property type="component" value="Unassembled WGS sequence"/>
</dbReference>
<gene>
    <name evidence="8" type="ORF">SAMN05192560_0249</name>
</gene>
<evidence type="ECO:0000256" key="5">
    <source>
        <dbReference type="ARBA" id="ARBA00023125"/>
    </source>
</evidence>
<protein>
    <recommendedName>
        <fullName evidence="7">DarT domain-containing protein</fullName>
    </recommendedName>
</protein>
<dbReference type="AlphaFoldDB" id="A0A238XVP7"/>
<evidence type="ECO:0000256" key="6">
    <source>
        <dbReference type="PROSITE-ProRule" id="PRU01362"/>
    </source>
</evidence>
<dbReference type="GO" id="GO:0003677">
    <property type="term" value="F:DNA binding"/>
    <property type="evidence" value="ECO:0007669"/>
    <property type="project" value="UniProtKB-UniRule"/>
</dbReference>
<keyword evidence="5 6" id="KW-0238">DNA-binding</keyword>
<sequence>MAADPKTFLTPEKAHIFRITHKDNIPWILRNGLYCSTAGVQDPNFVPIGNPSLIVSRTTRQLSLPPGGALADYVPFYFTPYSPMFLNILSGRNGLTRRSQEEICILISSLGTIKKNGLQFMFSDRHAKLDLANFSNRFEDLGMISWDDLQNRDFKRNPEFPEKFERYQAEALVHRHVPIKCIDTIVTYTTELKDAITQEVARVGCKTNVAKVTGLYF</sequence>
<dbReference type="InterPro" id="IPR029494">
    <property type="entry name" value="DarT"/>
</dbReference>
<evidence type="ECO:0000256" key="4">
    <source>
        <dbReference type="ARBA" id="ARBA00022695"/>
    </source>
</evidence>
<evidence type="ECO:0000259" key="7">
    <source>
        <dbReference type="PROSITE" id="PS52018"/>
    </source>
</evidence>
<dbReference type="GO" id="GO:0016779">
    <property type="term" value="F:nucleotidyltransferase activity"/>
    <property type="evidence" value="ECO:0007669"/>
    <property type="project" value="UniProtKB-UniRule"/>
</dbReference>
<comment type="similarity">
    <text evidence="6">Belongs to the DarT ADP-ribosyltransferase family.</text>
</comment>
<accession>A0A238XVP7</accession>
<keyword evidence="1 6" id="KW-1277">Toxin-antitoxin system</keyword>
<keyword evidence="9" id="KW-1185">Reference proteome</keyword>
<keyword evidence="4 6" id="KW-0548">Nucleotidyltransferase</keyword>
<feature type="active site" evidence="6">
    <location>
        <position position="170"/>
    </location>
</feature>
<dbReference type="Pfam" id="PF14487">
    <property type="entry name" value="DarT"/>
    <property type="match status" value="1"/>
</dbReference>
<dbReference type="RefSeq" id="WP_089374402.1">
    <property type="nucleotide sequence ID" value="NZ_FZOA01000001.1"/>
</dbReference>
<reference evidence="9" key="1">
    <citation type="submission" date="2017-06" db="EMBL/GenBank/DDBJ databases">
        <authorList>
            <person name="Varghese N."/>
            <person name="Submissions S."/>
        </authorList>
    </citation>
    <scope>NUCLEOTIDE SEQUENCE [LARGE SCALE GENOMIC DNA]</scope>
    <source>
        <strain evidence="9">Ca-68</strain>
    </source>
</reference>
<keyword evidence="3 6" id="KW-0808">Transferase</keyword>
<feature type="active site" description="Proton acceptor" evidence="6">
    <location>
        <position position="57"/>
    </location>
</feature>
<feature type="domain" description="DarT" evidence="7">
    <location>
        <begin position="14"/>
        <end position="217"/>
    </location>
</feature>
<dbReference type="PROSITE" id="PS52018">
    <property type="entry name" value="DART"/>
    <property type="match status" value="1"/>
</dbReference>
<comment type="caution">
    <text evidence="6">Lacks conserved residue(s) required for the propagation of feature annotation.</text>
</comment>
<evidence type="ECO:0000256" key="1">
    <source>
        <dbReference type="ARBA" id="ARBA00022649"/>
    </source>
</evidence>
<feature type="binding site" evidence="6">
    <location>
        <begin position="18"/>
        <end position="20"/>
    </location>
    <ligand>
        <name>NAD(+)</name>
        <dbReference type="ChEBI" id="CHEBI:57540"/>
    </ligand>
</feature>
<evidence type="ECO:0000313" key="9">
    <source>
        <dbReference type="Proteomes" id="UP000198305"/>
    </source>
</evidence>
<dbReference type="OrthoDB" id="9813972at2"/>
<name>A0A238XVP7_9PROT</name>
<keyword evidence="2 6" id="KW-0328">Glycosyltransferase</keyword>